<reference evidence="1 2" key="1">
    <citation type="submission" date="2016-07" db="EMBL/GenBank/DDBJ databases">
        <title>Pervasive Adenine N6-methylation of Active Genes in Fungi.</title>
        <authorList>
            <consortium name="DOE Joint Genome Institute"/>
            <person name="Mondo S.J."/>
            <person name="Dannebaum R.O."/>
            <person name="Kuo R.C."/>
            <person name="Labutti K."/>
            <person name="Haridas S."/>
            <person name="Kuo A."/>
            <person name="Salamov A."/>
            <person name="Ahrendt S.R."/>
            <person name="Lipzen A."/>
            <person name="Sullivan W."/>
            <person name="Andreopoulos W.B."/>
            <person name="Clum A."/>
            <person name="Lindquist E."/>
            <person name="Daum C."/>
            <person name="Ramamoorthy G.K."/>
            <person name="Gryganskyi A."/>
            <person name="Culley D."/>
            <person name="Magnuson J.K."/>
            <person name="James T.Y."/>
            <person name="O'Malley M.A."/>
            <person name="Stajich J.E."/>
            <person name="Spatafora J.W."/>
            <person name="Visel A."/>
            <person name="Grigoriev I.V."/>
        </authorList>
    </citation>
    <scope>NUCLEOTIDE SEQUENCE [LARGE SCALE GENOMIC DNA]</scope>
    <source>
        <strain evidence="1 2">JEL800</strain>
    </source>
</reference>
<dbReference type="Gene3D" id="3.40.50.300">
    <property type="entry name" value="P-loop containing nucleotide triphosphate hydrolases"/>
    <property type="match status" value="1"/>
</dbReference>
<protein>
    <submittedName>
        <fullName evidence="1">Uncharacterized protein</fullName>
    </submittedName>
</protein>
<gene>
    <name evidence="1" type="ORF">BCR33DRAFT_742176</name>
</gene>
<proteinExistence type="predicted"/>
<dbReference type="SUPFAM" id="SSF52540">
    <property type="entry name" value="P-loop containing nucleoside triphosphate hydrolases"/>
    <property type="match status" value="1"/>
</dbReference>
<dbReference type="EMBL" id="MCGO01000049">
    <property type="protein sequence ID" value="ORY37661.1"/>
    <property type="molecule type" value="Genomic_DNA"/>
</dbReference>
<keyword evidence="2" id="KW-1185">Reference proteome</keyword>
<accession>A0A1Y2BSD1</accession>
<sequence length="602" mass="67699">MDTEIEAVSKELEGVITVLSNPEAHWEALSSFEKAMHENALNWFKSMDKRSSSLRERELLLLQIQLERDKNMRPELVVTSLVKEEFPLRPDYPVPVLETNEGLPGVFRTMRDETVKAFTRLLFPEAGGVALPVVFICGPPMSGKTGLAQLLTSELRQAKNRSVVFLRAQQSLEDEPVSAFFERKTQVSWTSFLAYKGERVLIVDEAQVMYDDINFWTDCVKSCLGGAYGELRMVLLSSFGCFESGAPIQFPGGNTFSLMSTSDSENLNHSIVKPSLSLKRAEFKEMANGTLLDTELGWNLCANHVGVAKEILQYVQQRFNNCQAGEVNPAEVELLLRSRDLISHISKCRGMPLFMSVNAIIHNYNLNSETSAKMTSVLESVADGKDMKVVDVANTLGGSAAIEVLTKHGFLFENEDGCLQFASQMHLKVWLESNRRDPTSFPFGFKQIDKFLAKAISRMSSSRLQAFRVENGNLRVRERQIQMELYRTIVTLLPISVLVTPEWQTSTKKGYLDLVVRFQGGCWFLELLVDGVNAGEHAERFTANRKYNSSLLPNSMYALIDFRESVTTCILKPNFSYVKFTPEYLAGVLYSASGEQHFELSP</sequence>
<dbReference type="AlphaFoldDB" id="A0A1Y2BSD1"/>
<dbReference type="Proteomes" id="UP000193642">
    <property type="component" value="Unassembled WGS sequence"/>
</dbReference>
<name>A0A1Y2BSD1_9FUNG</name>
<dbReference type="InterPro" id="IPR027417">
    <property type="entry name" value="P-loop_NTPase"/>
</dbReference>
<evidence type="ECO:0000313" key="2">
    <source>
        <dbReference type="Proteomes" id="UP000193642"/>
    </source>
</evidence>
<comment type="caution">
    <text evidence="1">The sequence shown here is derived from an EMBL/GenBank/DDBJ whole genome shotgun (WGS) entry which is preliminary data.</text>
</comment>
<organism evidence="1 2">
    <name type="scientific">Rhizoclosmatium globosum</name>
    <dbReference type="NCBI Taxonomy" id="329046"/>
    <lineage>
        <taxon>Eukaryota</taxon>
        <taxon>Fungi</taxon>
        <taxon>Fungi incertae sedis</taxon>
        <taxon>Chytridiomycota</taxon>
        <taxon>Chytridiomycota incertae sedis</taxon>
        <taxon>Chytridiomycetes</taxon>
        <taxon>Chytridiales</taxon>
        <taxon>Chytriomycetaceae</taxon>
        <taxon>Rhizoclosmatium</taxon>
    </lineage>
</organism>
<evidence type="ECO:0000313" key="1">
    <source>
        <dbReference type="EMBL" id="ORY37661.1"/>
    </source>
</evidence>
<dbReference type="OrthoDB" id="2133291at2759"/>